<sequence length="172" mass="19471">MARTKQTQRKRPQPARATFTSKKRSASPAIDSDQESKSKKSKTEVHSAERPTMKKDGDGNEYWEISRTRRVGISDFKGMALVNIREYYEKDGEMQPGRKGISLSLDQYSNLISILPDIEKLLLQKGEQVPRPEYDSGGELDKRTKDTESEKVNKEPEDKGADSASDKESDED</sequence>
<accession>A0A8E2JXT1</accession>
<keyword evidence="4" id="KW-0238">DNA-binding</keyword>
<keyword evidence="6" id="KW-0539">Nucleus</keyword>
<dbReference type="InterPro" id="IPR045125">
    <property type="entry name" value="Sub1/Tcp4-like"/>
</dbReference>
<evidence type="ECO:0000256" key="2">
    <source>
        <dbReference type="ARBA" id="ARBA00009001"/>
    </source>
</evidence>
<feature type="region of interest" description="Disordered" evidence="7">
    <location>
        <begin position="126"/>
        <end position="172"/>
    </location>
</feature>
<organism evidence="9 10">
    <name type="scientific">Glonium stellatum</name>
    <dbReference type="NCBI Taxonomy" id="574774"/>
    <lineage>
        <taxon>Eukaryota</taxon>
        <taxon>Fungi</taxon>
        <taxon>Dikarya</taxon>
        <taxon>Ascomycota</taxon>
        <taxon>Pezizomycotina</taxon>
        <taxon>Dothideomycetes</taxon>
        <taxon>Pleosporomycetidae</taxon>
        <taxon>Gloniales</taxon>
        <taxon>Gloniaceae</taxon>
        <taxon>Glonium</taxon>
    </lineage>
</organism>
<gene>
    <name evidence="9" type="ORF">AOQ84DRAFT_385307</name>
</gene>
<dbReference type="Pfam" id="PF02229">
    <property type="entry name" value="PC4"/>
    <property type="match status" value="1"/>
</dbReference>
<dbReference type="AlphaFoldDB" id="A0A8E2JXT1"/>
<dbReference type="GO" id="GO:0005634">
    <property type="term" value="C:nucleus"/>
    <property type="evidence" value="ECO:0007669"/>
    <property type="project" value="UniProtKB-SubCell"/>
</dbReference>
<evidence type="ECO:0000313" key="9">
    <source>
        <dbReference type="EMBL" id="OCL13580.1"/>
    </source>
</evidence>
<dbReference type="InterPro" id="IPR009044">
    <property type="entry name" value="ssDNA-bd_transcriptional_reg"/>
</dbReference>
<evidence type="ECO:0000259" key="8">
    <source>
        <dbReference type="Pfam" id="PF02229"/>
    </source>
</evidence>
<keyword evidence="3" id="KW-0805">Transcription regulation</keyword>
<dbReference type="PANTHER" id="PTHR13215">
    <property type="entry name" value="RNA POLYMERASE II TRANSCRIPTIONAL COACTIVATOR"/>
    <property type="match status" value="1"/>
</dbReference>
<evidence type="ECO:0000256" key="5">
    <source>
        <dbReference type="ARBA" id="ARBA00023163"/>
    </source>
</evidence>
<feature type="compositionally biased region" description="Basic residues" evidence="7">
    <location>
        <begin position="1"/>
        <end position="13"/>
    </location>
</feature>
<dbReference type="Proteomes" id="UP000250140">
    <property type="component" value="Unassembled WGS sequence"/>
</dbReference>
<dbReference type="GO" id="GO:0003713">
    <property type="term" value="F:transcription coactivator activity"/>
    <property type="evidence" value="ECO:0007669"/>
    <property type="project" value="InterPro"/>
</dbReference>
<dbReference type="Gene3D" id="2.30.31.10">
    <property type="entry name" value="Transcriptional Coactivator Pc4, Chain A"/>
    <property type="match status" value="1"/>
</dbReference>
<protein>
    <submittedName>
        <fullName evidence="9">PC4-domain-containing protein</fullName>
    </submittedName>
</protein>
<dbReference type="GO" id="GO:0003677">
    <property type="term" value="F:DNA binding"/>
    <property type="evidence" value="ECO:0007669"/>
    <property type="project" value="UniProtKB-KW"/>
</dbReference>
<keyword evidence="10" id="KW-1185">Reference proteome</keyword>
<dbReference type="EMBL" id="KV748700">
    <property type="protein sequence ID" value="OCL13580.1"/>
    <property type="molecule type" value="Genomic_DNA"/>
</dbReference>
<dbReference type="SUPFAM" id="SSF54447">
    <property type="entry name" value="ssDNA-binding transcriptional regulator domain"/>
    <property type="match status" value="1"/>
</dbReference>
<feature type="domain" description="Transcriptional coactivator p15 (PC4) C-terminal" evidence="8">
    <location>
        <begin position="63"/>
        <end position="114"/>
    </location>
</feature>
<proteinExistence type="inferred from homology"/>
<comment type="similarity">
    <text evidence="2">Belongs to the transcriptional coactivator PC4 family.</text>
</comment>
<evidence type="ECO:0000256" key="1">
    <source>
        <dbReference type="ARBA" id="ARBA00004123"/>
    </source>
</evidence>
<evidence type="ECO:0000256" key="6">
    <source>
        <dbReference type="ARBA" id="ARBA00023242"/>
    </source>
</evidence>
<comment type="subcellular location">
    <subcellularLocation>
        <location evidence="1">Nucleus</location>
    </subcellularLocation>
</comment>
<dbReference type="OrthoDB" id="2505440at2759"/>
<keyword evidence="5" id="KW-0804">Transcription</keyword>
<dbReference type="GO" id="GO:0060261">
    <property type="term" value="P:positive regulation of transcription initiation by RNA polymerase II"/>
    <property type="evidence" value="ECO:0007669"/>
    <property type="project" value="InterPro"/>
</dbReference>
<dbReference type="InterPro" id="IPR003173">
    <property type="entry name" value="PC4_C"/>
</dbReference>
<evidence type="ECO:0000313" key="10">
    <source>
        <dbReference type="Proteomes" id="UP000250140"/>
    </source>
</evidence>
<feature type="region of interest" description="Disordered" evidence="7">
    <location>
        <begin position="1"/>
        <end position="61"/>
    </location>
</feature>
<reference evidence="9 10" key="1">
    <citation type="journal article" date="2016" name="Nat. Commun.">
        <title>Ectomycorrhizal ecology is imprinted in the genome of the dominant symbiotic fungus Cenococcum geophilum.</title>
        <authorList>
            <consortium name="DOE Joint Genome Institute"/>
            <person name="Peter M."/>
            <person name="Kohler A."/>
            <person name="Ohm R.A."/>
            <person name="Kuo A."/>
            <person name="Krutzmann J."/>
            <person name="Morin E."/>
            <person name="Arend M."/>
            <person name="Barry K.W."/>
            <person name="Binder M."/>
            <person name="Choi C."/>
            <person name="Clum A."/>
            <person name="Copeland A."/>
            <person name="Grisel N."/>
            <person name="Haridas S."/>
            <person name="Kipfer T."/>
            <person name="LaButti K."/>
            <person name="Lindquist E."/>
            <person name="Lipzen A."/>
            <person name="Maire R."/>
            <person name="Meier B."/>
            <person name="Mihaltcheva S."/>
            <person name="Molinier V."/>
            <person name="Murat C."/>
            <person name="Poggeler S."/>
            <person name="Quandt C.A."/>
            <person name="Sperisen C."/>
            <person name="Tritt A."/>
            <person name="Tisserant E."/>
            <person name="Crous P.W."/>
            <person name="Henrissat B."/>
            <person name="Nehls U."/>
            <person name="Egli S."/>
            <person name="Spatafora J.W."/>
            <person name="Grigoriev I.V."/>
            <person name="Martin F.M."/>
        </authorList>
    </citation>
    <scope>NUCLEOTIDE SEQUENCE [LARGE SCALE GENOMIC DNA]</scope>
    <source>
        <strain evidence="9 10">CBS 207.34</strain>
    </source>
</reference>
<feature type="compositionally biased region" description="Basic and acidic residues" evidence="7">
    <location>
        <begin position="34"/>
        <end position="58"/>
    </location>
</feature>
<name>A0A8E2JXT1_9PEZI</name>
<evidence type="ECO:0000256" key="3">
    <source>
        <dbReference type="ARBA" id="ARBA00023015"/>
    </source>
</evidence>
<evidence type="ECO:0000256" key="4">
    <source>
        <dbReference type="ARBA" id="ARBA00023125"/>
    </source>
</evidence>
<evidence type="ECO:0000256" key="7">
    <source>
        <dbReference type="SAM" id="MobiDB-lite"/>
    </source>
</evidence>